<keyword evidence="6" id="KW-1185">Reference proteome</keyword>
<evidence type="ECO:0000256" key="1">
    <source>
        <dbReference type="ARBA" id="ARBA00022722"/>
    </source>
</evidence>
<feature type="domain" description="Exonuclease" evidence="4">
    <location>
        <begin position="1"/>
        <end position="189"/>
    </location>
</feature>
<proteinExistence type="predicted"/>
<evidence type="ECO:0000259" key="4">
    <source>
        <dbReference type="SMART" id="SM00479"/>
    </source>
</evidence>
<evidence type="ECO:0000256" key="2">
    <source>
        <dbReference type="ARBA" id="ARBA00022801"/>
    </source>
</evidence>
<keyword evidence="2" id="KW-0378">Hydrolase</keyword>
<dbReference type="InterPro" id="IPR036397">
    <property type="entry name" value="RNaseH_sf"/>
</dbReference>
<dbReference type="Pfam" id="PF00929">
    <property type="entry name" value="RNase_T"/>
    <property type="match status" value="1"/>
</dbReference>
<dbReference type="InterPro" id="IPR012337">
    <property type="entry name" value="RNaseH-like_sf"/>
</dbReference>
<gene>
    <name evidence="5" type="ORF">F8E02_09590</name>
</gene>
<dbReference type="CDD" id="cd06127">
    <property type="entry name" value="DEDDh"/>
    <property type="match status" value="1"/>
</dbReference>
<dbReference type="EMBL" id="WBKO01000002">
    <property type="protein sequence ID" value="MDV2482245.1"/>
    <property type="molecule type" value="Genomic_DNA"/>
</dbReference>
<name>A0ABU3X2F9_9EURY</name>
<dbReference type="PANTHER" id="PTHR30231:SF4">
    <property type="entry name" value="PROTEIN NEN2"/>
    <property type="match status" value="1"/>
</dbReference>
<accession>A0ABU3X2F9</accession>
<organism evidence="5 6">
    <name type="scientific">Methanoculleus caldifontis</name>
    <dbReference type="NCBI Taxonomy" id="2651577"/>
    <lineage>
        <taxon>Archaea</taxon>
        <taxon>Methanobacteriati</taxon>
        <taxon>Methanobacteriota</taxon>
        <taxon>Stenosarchaea group</taxon>
        <taxon>Methanomicrobia</taxon>
        <taxon>Methanomicrobiales</taxon>
        <taxon>Methanomicrobiaceae</taxon>
        <taxon>Methanoculleus</taxon>
    </lineage>
</organism>
<dbReference type="SUPFAM" id="SSF53098">
    <property type="entry name" value="Ribonuclease H-like"/>
    <property type="match status" value="1"/>
</dbReference>
<comment type="caution">
    <text evidence="5">The sequence shown here is derived from an EMBL/GenBank/DDBJ whole genome shotgun (WGS) entry which is preliminary data.</text>
</comment>
<keyword evidence="3 5" id="KW-0269">Exonuclease</keyword>
<keyword evidence="1" id="KW-0540">Nuclease</keyword>
<protein>
    <submittedName>
        <fullName evidence="5">3'-5' exonuclease</fullName>
    </submittedName>
</protein>
<dbReference type="PANTHER" id="PTHR30231">
    <property type="entry name" value="DNA POLYMERASE III SUBUNIT EPSILON"/>
    <property type="match status" value="1"/>
</dbReference>
<evidence type="ECO:0000313" key="5">
    <source>
        <dbReference type="EMBL" id="MDV2482245.1"/>
    </source>
</evidence>
<evidence type="ECO:0000313" key="6">
    <source>
        <dbReference type="Proteomes" id="UP001281203"/>
    </source>
</evidence>
<dbReference type="InterPro" id="IPR013520">
    <property type="entry name" value="Ribonucl_H"/>
</dbReference>
<reference evidence="5 6" key="1">
    <citation type="submission" date="2019-10" db="EMBL/GenBank/DDBJ databases">
        <title>Isolation and characterization of Methanoculleus sp. Wushi-C6 from a hot spring well.</title>
        <authorList>
            <person name="Chen S.-C."/>
            <person name="Lan Z.-H."/>
            <person name="You Y.-T."/>
            <person name="Lai M.-C."/>
        </authorList>
    </citation>
    <scope>NUCLEOTIDE SEQUENCE [LARGE SCALE GENOMIC DNA]</scope>
    <source>
        <strain evidence="5 6">Wushi-C6</strain>
    </source>
</reference>
<dbReference type="Proteomes" id="UP001281203">
    <property type="component" value="Unassembled WGS sequence"/>
</dbReference>
<dbReference type="GO" id="GO:0004527">
    <property type="term" value="F:exonuclease activity"/>
    <property type="evidence" value="ECO:0007669"/>
    <property type="project" value="UniProtKB-KW"/>
</dbReference>
<sequence>MHLFFDTETAGLPLYRNAPGDDTRAWPRLVQIAWLLCEESGNIARRECFIIRPEGFTIPPEAVRVHGITTRAAMRSGVPLRAVLDAFRLDAIQSSAVVAHNMTFDGGVVAAECARSGVINPLSGISSICTMEASVKFCGIRRPGGLKWPTLTELHRALFGSAYPGAHDAGNDAAACARCFFELKRRGVLR</sequence>
<dbReference type="Gene3D" id="3.30.420.10">
    <property type="entry name" value="Ribonuclease H-like superfamily/Ribonuclease H"/>
    <property type="match status" value="1"/>
</dbReference>
<evidence type="ECO:0000256" key="3">
    <source>
        <dbReference type="ARBA" id="ARBA00022839"/>
    </source>
</evidence>
<dbReference type="SMART" id="SM00479">
    <property type="entry name" value="EXOIII"/>
    <property type="match status" value="1"/>
</dbReference>